<feature type="transmembrane region" description="Helical" evidence="10">
    <location>
        <begin position="136"/>
        <end position="157"/>
    </location>
</feature>
<evidence type="ECO:0000256" key="6">
    <source>
        <dbReference type="ARBA" id="ARBA00022989"/>
    </source>
</evidence>
<evidence type="ECO:0000256" key="9">
    <source>
        <dbReference type="ARBA" id="ARBA00045828"/>
    </source>
</evidence>
<keyword evidence="5 10" id="KW-0812">Transmembrane</keyword>
<dbReference type="PANTHER" id="PTHR13325:SF3">
    <property type="entry name" value="MEMBRANE-BOUND TRANSCRIPTION FACTOR SITE-2 PROTEASE"/>
    <property type="match status" value="1"/>
</dbReference>
<evidence type="ECO:0000256" key="5">
    <source>
        <dbReference type="ARBA" id="ARBA00022692"/>
    </source>
</evidence>
<feature type="transmembrane region" description="Helical" evidence="10">
    <location>
        <begin position="435"/>
        <end position="457"/>
    </location>
</feature>
<feature type="domain" description="Peptidase M50" evidence="11">
    <location>
        <begin position="139"/>
        <end position="472"/>
    </location>
</feature>
<comment type="function">
    <text evidence="9">Zinc metalloprotease that mediates intramembrane proteolysis of proteins such as ATF6, ATF6B, SREBF1/SREBP1 and SREBF2/SREBP2. Catalyzes the second step in the proteolytic activation of the sterol regulatory element-binding proteins (SREBPs) SREBF1/SREBP1 and SREBF2/SREBP2: cleaves SREBPs within the first transmembrane segment, thereby releasing the N-terminal segment with a portion of the transmembrane segment attached. Mature N-terminal SREBP fragments shuttle to the nucleus and activate gene transcription. Also mediates the second step in the proteolytic activation of the cyclic AMP-dependent transcription factor ATF-6 (ATF6 and ATF6B). Involved in intramembrane proteolysis during bone formation. In astrocytes and osteoblasts, upon DNA damage and ER stress, mediates the second step of the regulated intramembrane proteolytic activation of the transcription factor CREB3L1, leading to the inhibition of cell-cycle progression.</text>
</comment>
<organism evidence="12 13">
    <name type="scientific">Drosophila busckii</name>
    <name type="common">Fruit fly</name>
    <dbReference type="NCBI Taxonomy" id="30019"/>
    <lineage>
        <taxon>Eukaryota</taxon>
        <taxon>Metazoa</taxon>
        <taxon>Ecdysozoa</taxon>
        <taxon>Arthropoda</taxon>
        <taxon>Hexapoda</taxon>
        <taxon>Insecta</taxon>
        <taxon>Pterygota</taxon>
        <taxon>Neoptera</taxon>
        <taxon>Endopterygota</taxon>
        <taxon>Diptera</taxon>
        <taxon>Brachycera</taxon>
        <taxon>Muscomorpha</taxon>
        <taxon>Ephydroidea</taxon>
        <taxon>Drosophilidae</taxon>
        <taxon>Drosophila</taxon>
    </lineage>
</organism>
<keyword evidence="7 10" id="KW-0472">Membrane</keyword>
<evidence type="ECO:0000259" key="11">
    <source>
        <dbReference type="Pfam" id="PF02163"/>
    </source>
</evidence>
<dbReference type="GO" id="GO:0004222">
    <property type="term" value="F:metalloendopeptidase activity"/>
    <property type="evidence" value="ECO:0007669"/>
    <property type="project" value="InterPro"/>
</dbReference>
<proteinExistence type="predicted"/>
<name>A0A0M4EI54_DROBS</name>
<evidence type="ECO:0000256" key="7">
    <source>
        <dbReference type="ARBA" id="ARBA00023136"/>
    </source>
</evidence>
<dbReference type="CDD" id="cd06775">
    <property type="entry name" value="cpPDZ_MBTPS2-like"/>
    <property type="match status" value="1"/>
</dbReference>
<feature type="transmembrane region" description="Helical" evidence="10">
    <location>
        <begin position="204"/>
        <end position="230"/>
    </location>
</feature>
<dbReference type="InterPro" id="IPR001193">
    <property type="entry name" value="MBTPS2"/>
</dbReference>
<dbReference type="EC" id="3.4.24.85" evidence="3"/>
<protein>
    <recommendedName>
        <fullName evidence="4">Membrane-bound transcription factor site-2 protease</fullName>
        <ecNumber evidence="3">3.4.24.85</ecNumber>
    </recommendedName>
    <alternativeName>
        <fullName evidence="8">Endopeptidase S2P</fullName>
    </alternativeName>
</protein>
<dbReference type="GO" id="GO:0016020">
    <property type="term" value="C:membrane"/>
    <property type="evidence" value="ECO:0007669"/>
    <property type="project" value="InterPro"/>
</dbReference>
<feature type="transmembrane region" description="Helical" evidence="10">
    <location>
        <begin position="478"/>
        <end position="503"/>
    </location>
</feature>
<evidence type="ECO:0000256" key="3">
    <source>
        <dbReference type="ARBA" id="ARBA00012347"/>
    </source>
</evidence>
<dbReference type="GO" id="GO:0005737">
    <property type="term" value="C:cytoplasm"/>
    <property type="evidence" value="ECO:0007669"/>
    <property type="project" value="TreeGrafter"/>
</dbReference>
<comment type="subcellular location">
    <subcellularLocation>
        <location evidence="2">Endomembrane system</location>
        <topology evidence="2">Multi-pass membrane protein</topology>
    </subcellularLocation>
</comment>
<accession>A0A0M4EI54</accession>
<evidence type="ECO:0000313" key="12">
    <source>
        <dbReference type="EMBL" id="ALC40705.1"/>
    </source>
</evidence>
<comment type="catalytic activity">
    <reaction evidence="1">
        <text>Cleaves several transcription factors that are type-2 transmembrane proteins within membrane-spanning domains. Known substrates include sterol regulatory element-binding protein (SREBP) -1, SREBP-2 and forms of the transcriptional activator ATF6. SREBP-2 is cleaved at the site 477-DRSRILL-|-CVLTFLCLSFNPLTSLLQWGGA-505. The residues Asn-Pro, 11 residues distal to the site of cleavage in the membrane-spanning domain, are important for cleavage by S2P endopeptidase. Replacement of either of these residues does not prevent cleavage, but there is no cleavage if both of these residues are replaced.</text>
        <dbReference type="EC" id="3.4.24.85"/>
    </reaction>
</comment>
<dbReference type="GO" id="GO:1905897">
    <property type="term" value="P:regulation of response to endoplasmic reticulum stress"/>
    <property type="evidence" value="ECO:0007669"/>
    <property type="project" value="TreeGrafter"/>
</dbReference>
<dbReference type="PRINTS" id="PR01000">
    <property type="entry name" value="SREBPS2PTASE"/>
</dbReference>
<evidence type="ECO:0000256" key="2">
    <source>
        <dbReference type="ARBA" id="ARBA00004127"/>
    </source>
</evidence>
<dbReference type="Proteomes" id="UP000494163">
    <property type="component" value="Chromosome 2R"/>
</dbReference>
<dbReference type="STRING" id="30019.A0A0M4EI54"/>
<evidence type="ECO:0000256" key="4">
    <source>
        <dbReference type="ARBA" id="ARBA00014400"/>
    </source>
</evidence>
<dbReference type="EMBL" id="CP012524">
    <property type="protein sequence ID" value="ALC40705.1"/>
    <property type="molecule type" value="Genomic_DNA"/>
</dbReference>
<sequence length="508" mass="56966">MDPVVFFVVLTSIYCALYFFDRFFKSCMHYPYDAFLRNTGLKINFMSIHWHSSASSFNRMLIRWGSSSGNGFLRNSLVKNFNVGVLLSFLLLPIGLILLFITIFNGRDPAGGAAMSTPAVQLEILLPGVNLPLQEIGYYIATLVMCTLLHELGHALAAVLEDVPVTGFGFKLYYCLPLVYTELSHDHLNSLRWFRKLRILCAGIWHNFVFAAICYLVSCSLGLLLSPLYVHNQHVIVTELTPKSPLRGERGLQLHEVITQLNDCPINSEQSWLQCLQQAQHQRLGYCISSDFIRLNDESIDISHHSADGRLQCCDVGNPNVSCFEHVEDVVLAAPLEIPQHVCLHIRNTLEEATAYCQPGVCAQGYCLRPMLPNTTSLLVFKRQNLQQQSLPMIIYVGQPQDVVRSVRVSAFVPRFEELSSAWADSWSLLLRYNVVFSIGLALINAIPCFGFDGAHITSTVIHSFLVGRVDQHAKRDLISVIITSVGTLLFGLALLKVIWLSLLRPLL</sequence>
<reference evidence="12 13" key="1">
    <citation type="submission" date="2015-08" db="EMBL/GenBank/DDBJ databases">
        <title>Ancestral chromatin configuration constrains chromatin evolution on differentiating sex chromosomes in Drosophila.</title>
        <authorList>
            <person name="Zhou Q."/>
            <person name="Bachtrog D."/>
        </authorList>
    </citation>
    <scope>NUCLEOTIDE SEQUENCE [LARGE SCALE GENOMIC DNA]</scope>
    <source>
        <tissue evidence="12">Whole larvae</tissue>
    </source>
</reference>
<dbReference type="AlphaFoldDB" id="A0A0M4EI54"/>
<dbReference type="GO" id="GO:0031293">
    <property type="term" value="P:membrane protein intracellular domain proteolysis"/>
    <property type="evidence" value="ECO:0007669"/>
    <property type="project" value="TreeGrafter"/>
</dbReference>
<keyword evidence="6 10" id="KW-1133">Transmembrane helix</keyword>
<feature type="transmembrane region" description="Helical" evidence="10">
    <location>
        <begin position="83"/>
        <end position="104"/>
    </location>
</feature>
<gene>
    <name evidence="12" type="ORF">Dbus_chr2Rg284</name>
</gene>
<evidence type="ECO:0000256" key="8">
    <source>
        <dbReference type="ARBA" id="ARBA00032658"/>
    </source>
</evidence>
<feature type="transmembrane region" description="Helical" evidence="10">
    <location>
        <begin position="6"/>
        <end position="24"/>
    </location>
</feature>
<keyword evidence="13" id="KW-1185">Reference proteome</keyword>
<dbReference type="OMA" id="GFDGAHI"/>
<dbReference type="Pfam" id="PF02163">
    <property type="entry name" value="Peptidase_M50"/>
    <property type="match status" value="1"/>
</dbReference>
<evidence type="ECO:0000256" key="1">
    <source>
        <dbReference type="ARBA" id="ARBA00001350"/>
    </source>
</evidence>
<evidence type="ECO:0000256" key="10">
    <source>
        <dbReference type="SAM" id="Phobius"/>
    </source>
</evidence>
<dbReference type="GO" id="GO:0012505">
    <property type="term" value="C:endomembrane system"/>
    <property type="evidence" value="ECO:0007669"/>
    <property type="project" value="UniProtKB-SubCell"/>
</dbReference>
<evidence type="ECO:0000313" key="13">
    <source>
        <dbReference type="Proteomes" id="UP000494163"/>
    </source>
</evidence>
<dbReference type="OrthoDB" id="69989at2759"/>
<dbReference type="PANTHER" id="PTHR13325">
    <property type="entry name" value="PROTEASE M50 MEMBRANE-BOUND TRANSCRIPTION FACTOR SITE 2 PROTEASE"/>
    <property type="match status" value="1"/>
</dbReference>
<dbReference type="InterPro" id="IPR008915">
    <property type="entry name" value="Peptidase_M50"/>
</dbReference>